<dbReference type="EMBL" id="CAJJDN010000010">
    <property type="protein sequence ID" value="CAD8056331.1"/>
    <property type="molecule type" value="Genomic_DNA"/>
</dbReference>
<gene>
    <name evidence="1" type="ORF">PSON_ATCC_30995.1.T0100184</name>
</gene>
<keyword evidence="2" id="KW-1185">Reference proteome</keyword>
<organism evidence="1 2">
    <name type="scientific">Paramecium sonneborni</name>
    <dbReference type="NCBI Taxonomy" id="65129"/>
    <lineage>
        <taxon>Eukaryota</taxon>
        <taxon>Sar</taxon>
        <taxon>Alveolata</taxon>
        <taxon>Ciliophora</taxon>
        <taxon>Intramacronucleata</taxon>
        <taxon>Oligohymenophorea</taxon>
        <taxon>Peniculida</taxon>
        <taxon>Parameciidae</taxon>
        <taxon>Paramecium</taxon>
    </lineage>
</organism>
<evidence type="ECO:0000313" key="2">
    <source>
        <dbReference type="Proteomes" id="UP000692954"/>
    </source>
</evidence>
<evidence type="ECO:0000313" key="1">
    <source>
        <dbReference type="EMBL" id="CAD8056331.1"/>
    </source>
</evidence>
<dbReference type="AlphaFoldDB" id="A0A8S1KPJ2"/>
<comment type="caution">
    <text evidence="1">The sequence shown here is derived from an EMBL/GenBank/DDBJ whole genome shotgun (WGS) entry which is preliminary data.</text>
</comment>
<proteinExistence type="predicted"/>
<reference evidence="1" key="1">
    <citation type="submission" date="2021-01" db="EMBL/GenBank/DDBJ databases">
        <authorList>
            <consortium name="Genoscope - CEA"/>
            <person name="William W."/>
        </authorList>
    </citation>
    <scope>NUCLEOTIDE SEQUENCE</scope>
</reference>
<accession>A0A8S1KPJ2</accession>
<sequence length="147" mass="17250">MSQSLMIHTEQLQFFFINQVNKLETLFQKWINTKNLNGNHNHSFQLEQQAIQSQTARQISHFQYFLNYLRSKKNDDHISILGQIFYSSQSTTNNTNQSQALLIKTNSQRSKLLKQQKGRQFSTNSNLIDHTNIFIPVSYKQINNLIS</sequence>
<name>A0A8S1KPJ2_9CILI</name>
<dbReference type="Proteomes" id="UP000692954">
    <property type="component" value="Unassembled WGS sequence"/>
</dbReference>
<protein>
    <submittedName>
        <fullName evidence="1">Uncharacterized protein</fullName>
    </submittedName>
</protein>